<keyword evidence="4" id="KW-1133">Transmembrane helix</keyword>
<dbReference type="GO" id="GO:0003735">
    <property type="term" value="F:structural constituent of ribosome"/>
    <property type="evidence" value="ECO:0007669"/>
    <property type="project" value="InterPro"/>
</dbReference>
<name>A0A5J9WTG5_9POAL</name>
<dbReference type="AlphaFoldDB" id="A0A5J9WTG5"/>
<reference evidence="5 6" key="1">
    <citation type="journal article" date="2019" name="Sci. Rep.">
        <title>A high-quality genome of Eragrostis curvula grass provides insights into Poaceae evolution and supports new strategies to enhance forage quality.</title>
        <authorList>
            <person name="Carballo J."/>
            <person name="Santos B.A.C.M."/>
            <person name="Zappacosta D."/>
            <person name="Garbus I."/>
            <person name="Selva J.P."/>
            <person name="Gallo C.A."/>
            <person name="Diaz A."/>
            <person name="Albertini E."/>
            <person name="Caccamo M."/>
            <person name="Echenique V."/>
        </authorList>
    </citation>
    <scope>NUCLEOTIDE SEQUENCE [LARGE SCALE GENOMIC DNA]</scope>
    <source>
        <strain evidence="6">cv. Victoria</strain>
        <tissue evidence="5">Leaf</tissue>
    </source>
</reference>
<evidence type="ECO:0000313" key="6">
    <source>
        <dbReference type="Proteomes" id="UP000324897"/>
    </source>
</evidence>
<keyword evidence="2" id="KW-0689">Ribosomal protein</keyword>
<evidence type="ECO:0000313" key="5">
    <source>
        <dbReference type="EMBL" id="TVU50640.1"/>
    </source>
</evidence>
<dbReference type="GO" id="GO:0005840">
    <property type="term" value="C:ribosome"/>
    <property type="evidence" value="ECO:0007669"/>
    <property type="project" value="UniProtKB-KW"/>
</dbReference>
<keyword evidence="6" id="KW-1185">Reference proteome</keyword>
<proteinExistence type="inferred from homology"/>
<sequence>ENCILVYGVKTKPVFHKKAKTTQKIVLKLQCLSCKYYSQHAIKILLSRLYYVPSSFATAWMLINALLFLGQKGTEKGVRTEGREIYKIQNPSMLTYV</sequence>
<feature type="transmembrane region" description="Helical" evidence="4">
    <location>
        <begin position="49"/>
        <end position="69"/>
    </location>
</feature>
<dbReference type="OrthoDB" id="2967263at2759"/>
<dbReference type="Gramene" id="TVU50640">
    <property type="protein sequence ID" value="TVU50640"/>
    <property type="gene ID" value="EJB05_02019"/>
</dbReference>
<dbReference type="Pfam" id="PF00935">
    <property type="entry name" value="Ribosomal_L44"/>
    <property type="match status" value="1"/>
</dbReference>
<dbReference type="InterPro" id="IPR053708">
    <property type="entry name" value="Ribosomal_LSU_eL42"/>
</dbReference>
<keyword evidence="4" id="KW-0812">Transmembrane</keyword>
<dbReference type="InterPro" id="IPR011332">
    <property type="entry name" value="Ribosomal_zn-bd"/>
</dbReference>
<organism evidence="5 6">
    <name type="scientific">Eragrostis curvula</name>
    <name type="common">weeping love grass</name>
    <dbReference type="NCBI Taxonomy" id="38414"/>
    <lineage>
        <taxon>Eukaryota</taxon>
        <taxon>Viridiplantae</taxon>
        <taxon>Streptophyta</taxon>
        <taxon>Embryophyta</taxon>
        <taxon>Tracheophyta</taxon>
        <taxon>Spermatophyta</taxon>
        <taxon>Magnoliopsida</taxon>
        <taxon>Liliopsida</taxon>
        <taxon>Poales</taxon>
        <taxon>Poaceae</taxon>
        <taxon>PACMAD clade</taxon>
        <taxon>Chloridoideae</taxon>
        <taxon>Eragrostideae</taxon>
        <taxon>Eragrostidinae</taxon>
        <taxon>Eragrostis</taxon>
    </lineage>
</organism>
<dbReference type="Proteomes" id="UP000324897">
    <property type="component" value="Chromosome 6"/>
</dbReference>
<comment type="caution">
    <text evidence="5">The sequence shown here is derived from an EMBL/GenBank/DDBJ whole genome shotgun (WGS) entry which is preliminary data.</text>
</comment>
<evidence type="ECO:0000256" key="3">
    <source>
        <dbReference type="ARBA" id="ARBA00023274"/>
    </source>
</evidence>
<dbReference type="GO" id="GO:1990904">
    <property type="term" value="C:ribonucleoprotein complex"/>
    <property type="evidence" value="ECO:0007669"/>
    <property type="project" value="UniProtKB-KW"/>
</dbReference>
<evidence type="ECO:0000256" key="1">
    <source>
        <dbReference type="ARBA" id="ARBA00009364"/>
    </source>
</evidence>
<dbReference type="PANTHER" id="PTHR10369">
    <property type="entry name" value="60S RIBOSOMAL PROTEIN L36A/L44"/>
    <property type="match status" value="1"/>
</dbReference>
<evidence type="ECO:0000256" key="2">
    <source>
        <dbReference type="ARBA" id="ARBA00022980"/>
    </source>
</evidence>
<dbReference type="GO" id="GO:0006412">
    <property type="term" value="P:translation"/>
    <property type="evidence" value="ECO:0007669"/>
    <property type="project" value="InterPro"/>
</dbReference>
<dbReference type="Gene3D" id="3.10.450.80">
    <property type="match status" value="1"/>
</dbReference>
<evidence type="ECO:0000256" key="4">
    <source>
        <dbReference type="SAM" id="Phobius"/>
    </source>
</evidence>
<dbReference type="SUPFAM" id="SSF57829">
    <property type="entry name" value="Zn-binding ribosomal proteins"/>
    <property type="match status" value="1"/>
</dbReference>
<feature type="non-terminal residue" evidence="5">
    <location>
        <position position="97"/>
    </location>
</feature>
<feature type="non-terminal residue" evidence="5">
    <location>
        <position position="1"/>
    </location>
</feature>
<dbReference type="EMBL" id="RWGY01000002">
    <property type="protein sequence ID" value="TVU50640.1"/>
    <property type="molecule type" value="Genomic_DNA"/>
</dbReference>
<accession>A0A5J9WTG5</accession>
<protein>
    <submittedName>
        <fullName evidence="5">Uncharacterized protein</fullName>
    </submittedName>
</protein>
<keyword evidence="4" id="KW-0472">Membrane</keyword>
<keyword evidence="3" id="KW-0687">Ribonucleoprotein</keyword>
<dbReference type="InterPro" id="IPR000552">
    <property type="entry name" value="Ribosomal_eL44"/>
</dbReference>
<gene>
    <name evidence="5" type="ORF">EJB05_02019</name>
</gene>
<comment type="similarity">
    <text evidence="1">Belongs to the eukaryotic ribosomal protein eL42 family.</text>
</comment>